<sequence>MTSASAPLRCLLVDDEPLAHTVMRTYLDRLPGLVTWAGSCYGAVEALTFLRSTPVDVLFLDVDMPELTGLELLRALPQPPAVVLCTAHAAHAIDAYDLGVVDYLLKPIRFERFIKTVNRLHAGSSTPAPALPPPPAAPAAAPATDSLFLKTDAGTERVRFADLLVVEGYGNFVKCHLATGRVLLTAETMKHMESQLPAAQFMRTHKSYLVNLAGVERLSGNVLRVGAREVPVGSTYRQEVLRQLHLR</sequence>
<name>A0ABP8IIG4_9BACT</name>
<proteinExistence type="predicted"/>
<dbReference type="PROSITE" id="PS50110">
    <property type="entry name" value="RESPONSE_REGULATORY"/>
    <property type="match status" value="1"/>
</dbReference>
<evidence type="ECO:0000313" key="6">
    <source>
        <dbReference type="Proteomes" id="UP001501153"/>
    </source>
</evidence>
<dbReference type="SMART" id="SM00850">
    <property type="entry name" value="LytTR"/>
    <property type="match status" value="1"/>
</dbReference>
<dbReference type="InterPro" id="IPR007492">
    <property type="entry name" value="LytTR_DNA-bd_dom"/>
</dbReference>
<feature type="domain" description="HTH LytTR-type" evidence="4">
    <location>
        <begin position="147"/>
        <end position="246"/>
    </location>
</feature>
<protein>
    <submittedName>
        <fullName evidence="5">LytTR family DNA-binding domain-containing protein</fullName>
    </submittedName>
</protein>
<dbReference type="InterPro" id="IPR039420">
    <property type="entry name" value="WalR-like"/>
</dbReference>
<dbReference type="Pfam" id="PF04397">
    <property type="entry name" value="LytTR"/>
    <property type="match status" value="1"/>
</dbReference>
<dbReference type="GO" id="GO:0003677">
    <property type="term" value="F:DNA binding"/>
    <property type="evidence" value="ECO:0007669"/>
    <property type="project" value="UniProtKB-KW"/>
</dbReference>
<dbReference type="Gene3D" id="2.40.50.1020">
    <property type="entry name" value="LytTr DNA-binding domain"/>
    <property type="match status" value="1"/>
</dbReference>
<dbReference type="SMART" id="SM00448">
    <property type="entry name" value="REC"/>
    <property type="match status" value="1"/>
</dbReference>
<dbReference type="PROSITE" id="PS50930">
    <property type="entry name" value="HTH_LYTTR"/>
    <property type="match status" value="1"/>
</dbReference>
<dbReference type="EMBL" id="BAABGZ010000029">
    <property type="protein sequence ID" value="GAA4359552.1"/>
    <property type="molecule type" value="Genomic_DNA"/>
</dbReference>
<feature type="domain" description="Response regulatory" evidence="3">
    <location>
        <begin position="9"/>
        <end position="121"/>
    </location>
</feature>
<keyword evidence="2" id="KW-0597">Phosphoprotein</keyword>
<dbReference type="InterPro" id="IPR011006">
    <property type="entry name" value="CheY-like_superfamily"/>
</dbReference>
<keyword evidence="1 5" id="KW-0238">DNA-binding</keyword>
<evidence type="ECO:0000313" key="5">
    <source>
        <dbReference type="EMBL" id="GAA4359552.1"/>
    </source>
</evidence>
<reference evidence="6" key="1">
    <citation type="journal article" date="2019" name="Int. J. Syst. Evol. Microbiol.">
        <title>The Global Catalogue of Microorganisms (GCM) 10K type strain sequencing project: providing services to taxonomists for standard genome sequencing and annotation.</title>
        <authorList>
            <consortium name="The Broad Institute Genomics Platform"/>
            <consortium name="The Broad Institute Genome Sequencing Center for Infectious Disease"/>
            <person name="Wu L."/>
            <person name="Ma J."/>
        </authorList>
    </citation>
    <scope>NUCLEOTIDE SEQUENCE [LARGE SCALE GENOMIC DNA]</scope>
    <source>
        <strain evidence="6">JCM 17923</strain>
    </source>
</reference>
<dbReference type="Gene3D" id="3.40.50.2300">
    <property type="match status" value="1"/>
</dbReference>
<dbReference type="RefSeq" id="WP_345236518.1">
    <property type="nucleotide sequence ID" value="NZ_BAABGZ010000029.1"/>
</dbReference>
<feature type="modified residue" description="4-aspartylphosphate" evidence="2">
    <location>
        <position position="61"/>
    </location>
</feature>
<evidence type="ECO:0000256" key="2">
    <source>
        <dbReference type="PROSITE-ProRule" id="PRU00169"/>
    </source>
</evidence>
<comment type="caution">
    <text evidence="5">The sequence shown here is derived from an EMBL/GenBank/DDBJ whole genome shotgun (WGS) entry which is preliminary data.</text>
</comment>
<evidence type="ECO:0000256" key="1">
    <source>
        <dbReference type="ARBA" id="ARBA00023125"/>
    </source>
</evidence>
<evidence type="ECO:0000259" key="4">
    <source>
        <dbReference type="PROSITE" id="PS50930"/>
    </source>
</evidence>
<dbReference type="PANTHER" id="PTHR48111:SF17">
    <property type="entry name" value="TRANSCRIPTIONAL REGULATORY PROTEIN YPDB"/>
    <property type="match status" value="1"/>
</dbReference>
<keyword evidence="6" id="KW-1185">Reference proteome</keyword>
<evidence type="ECO:0000259" key="3">
    <source>
        <dbReference type="PROSITE" id="PS50110"/>
    </source>
</evidence>
<dbReference type="SUPFAM" id="SSF52172">
    <property type="entry name" value="CheY-like"/>
    <property type="match status" value="1"/>
</dbReference>
<organism evidence="5 6">
    <name type="scientific">Hymenobacter saemangeumensis</name>
    <dbReference type="NCBI Taxonomy" id="1084522"/>
    <lineage>
        <taxon>Bacteria</taxon>
        <taxon>Pseudomonadati</taxon>
        <taxon>Bacteroidota</taxon>
        <taxon>Cytophagia</taxon>
        <taxon>Cytophagales</taxon>
        <taxon>Hymenobacteraceae</taxon>
        <taxon>Hymenobacter</taxon>
    </lineage>
</organism>
<dbReference type="Proteomes" id="UP001501153">
    <property type="component" value="Unassembled WGS sequence"/>
</dbReference>
<dbReference type="InterPro" id="IPR001789">
    <property type="entry name" value="Sig_transdc_resp-reg_receiver"/>
</dbReference>
<accession>A0ABP8IIG4</accession>
<dbReference type="Pfam" id="PF00072">
    <property type="entry name" value="Response_reg"/>
    <property type="match status" value="1"/>
</dbReference>
<gene>
    <name evidence="5" type="ORF">GCM10023185_26250</name>
</gene>
<dbReference type="PANTHER" id="PTHR48111">
    <property type="entry name" value="REGULATOR OF RPOS"/>
    <property type="match status" value="1"/>
</dbReference>